<sequence length="169" mass="20077">MKSYYLIFSSKNEVSLSNAISFFLTNTCDLKVYKFFPKKVRKKVMTILKSPHVNKTAQEQFDIRLFSKGLSSYNSKNSKFLFFFKSIKENIFADLRFKIKFSLNTEKEKTITFLIFSPDNLKLNQTRNMFSQLCFLRYVRFVHFEKISNSPIKKLLKIFDIYGEIKKCS</sequence>
<dbReference type="EMBL" id="MH800316">
    <property type="protein sequence ID" value="QDA21752.1"/>
    <property type="molecule type" value="Genomic_DNA"/>
</dbReference>
<dbReference type="SUPFAM" id="SSF54999">
    <property type="entry name" value="Ribosomal protein S10"/>
    <property type="match status" value="1"/>
</dbReference>
<reference evidence="4" key="1">
    <citation type="journal article" date="2019" name="Mitochondrial DNA Part B Resour">
        <title>Complete mitochondrial genome of a rare diatom (Bacillariophyta) Proschkinia and its phylogenetic and taxonomic implications.</title>
        <authorList>
            <person name="Gastineau R."/>
            <person name="Kim S.-Y."/>
            <person name="Lemieux C."/>
            <person name="Turmel M."/>
            <person name="Witkowski A."/>
            <person name="Park J.-G."/>
            <person name="Kim B.-S."/>
            <person name="Mann D.G."/>
            <person name="Theriot E.C."/>
        </authorList>
    </citation>
    <scope>NUCLEOTIDE SEQUENCE</scope>
</reference>
<feature type="domain" description="Small ribosomal subunit protein uS10" evidence="3">
    <location>
        <begin position="26"/>
        <end position="100"/>
    </location>
</feature>
<dbReference type="Gene3D" id="3.30.70.600">
    <property type="entry name" value="Ribosomal protein S10 domain"/>
    <property type="match status" value="1"/>
</dbReference>
<dbReference type="InterPro" id="IPR027486">
    <property type="entry name" value="Ribosomal_uS10_dom"/>
</dbReference>
<evidence type="ECO:0000256" key="1">
    <source>
        <dbReference type="ARBA" id="ARBA00022980"/>
    </source>
</evidence>
<gene>
    <name evidence="4" type="primary">rps10</name>
</gene>
<dbReference type="AlphaFoldDB" id="A0A4Y5SDZ9"/>
<name>A0A4Y5SDZ9_9STRA</name>
<dbReference type="InterPro" id="IPR036838">
    <property type="entry name" value="Ribosomal_uS10_dom_sf"/>
</dbReference>
<dbReference type="Pfam" id="PF00338">
    <property type="entry name" value="Ribosomal_S10"/>
    <property type="match status" value="1"/>
</dbReference>
<geneLocation type="mitochondrion" evidence="4"/>
<dbReference type="GO" id="GO:1990904">
    <property type="term" value="C:ribonucleoprotein complex"/>
    <property type="evidence" value="ECO:0007669"/>
    <property type="project" value="UniProtKB-KW"/>
</dbReference>
<keyword evidence="1 4" id="KW-0689">Ribosomal protein</keyword>
<accession>A0A4Y5SDZ9</accession>
<dbReference type="GO" id="GO:0005840">
    <property type="term" value="C:ribosome"/>
    <property type="evidence" value="ECO:0007669"/>
    <property type="project" value="UniProtKB-KW"/>
</dbReference>
<keyword evidence="4" id="KW-0496">Mitochondrion</keyword>
<evidence type="ECO:0000256" key="2">
    <source>
        <dbReference type="ARBA" id="ARBA00023274"/>
    </source>
</evidence>
<evidence type="ECO:0000313" key="4">
    <source>
        <dbReference type="EMBL" id="QDA21752.1"/>
    </source>
</evidence>
<organism evidence="4">
    <name type="scientific">Proschkinia sp. SZCZR1824</name>
    <dbReference type="NCBI Taxonomy" id="2588390"/>
    <lineage>
        <taxon>Eukaryota</taxon>
        <taxon>Sar</taxon>
        <taxon>Stramenopiles</taxon>
        <taxon>Ochrophyta</taxon>
        <taxon>Bacillariophyta</taxon>
        <taxon>Bacillariophyceae</taxon>
        <taxon>Bacillariophycidae</taxon>
        <taxon>Naviculales</taxon>
        <taxon>Proschkiniaceae</taxon>
        <taxon>Proschkinia</taxon>
    </lineage>
</organism>
<protein>
    <submittedName>
        <fullName evidence="4">Ribosomal protein S10</fullName>
    </submittedName>
</protein>
<keyword evidence="2" id="KW-0687">Ribonucleoprotein</keyword>
<evidence type="ECO:0000259" key="3">
    <source>
        <dbReference type="Pfam" id="PF00338"/>
    </source>
</evidence>
<proteinExistence type="predicted"/>